<sequence length="75" mass="8110">MAVVATAVHVGSMERFNRVAPTKRSRPSAACSPIWRATLALPPTPRATKTLRTMPAKIMKVPTASANIRRRSTAP</sequence>
<gene>
    <name evidence="1" type="ORF">AVDCRST_MAG58-1355</name>
</gene>
<organism evidence="1">
    <name type="scientific">uncultured Rubrobacteraceae bacterium</name>
    <dbReference type="NCBI Taxonomy" id="349277"/>
    <lineage>
        <taxon>Bacteria</taxon>
        <taxon>Bacillati</taxon>
        <taxon>Actinomycetota</taxon>
        <taxon>Rubrobacteria</taxon>
        <taxon>Rubrobacterales</taxon>
        <taxon>Rubrobacteraceae</taxon>
        <taxon>environmental samples</taxon>
    </lineage>
</organism>
<reference evidence="1" key="1">
    <citation type="submission" date="2020-02" db="EMBL/GenBank/DDBJ databases">
        <authorList>
            <person name="Meier V. D."/>
        </authorList>
    </citation>
    <scope>NUCLEOTIDE SEQUENCE</scope>
    <source>
        <strain evidence="1">AVDCRST_MAG58</strain>
    </source>
</reference>
<protein>
    <submittedName>
        <fullName evidence="1">Uncharacterized protein</fullName>
    </submittedName>
</protein>
<evidence type="ECO:0000313" key="1">
    <source>
        <dbReference type="EMBL" id="CAA9455227.1"/>
    </source>
</evidence>
<dbReference type="AlphaFoldDB" id="A0A6J4QXJ2"/>
<accession>A0A6J4QXJ2</accession>
<dbReference type="EMBL" id="CADCVF010000035">
    <property type="protein sequence ID" value="CAA9455227.1"/>
    <property type="molecule type" value="Genomic_DNA"/>
</dbReference>
<proteinExistence type="predicted"/>
<name>A0A6J4QXJ2_9ACTN</name>